<dbReference type="PANTHER" id="PTHR43118:SF1">
    <property type="entry name" value="RHAMNOGALACTURONAN LYASE (EUROFUNG)"/>
    <property type="match status" value="1"/>
</dbReference>
<keyword evidence="4" id="KW-0456">Lyase</keyword>
<dbReference type="Pfam" id="PF21348">
    <property type="entry name" value="RGL11_C"/>
    <property type="match status" value="1"/>
</dbReference>
<dbReference type="Proteomes" id="UP001305702">
    <property type="component" value="Chromosome"/>
</dbReference>
<dbReference type="AlphaFoldDB" id="A0AA96L9I2"/>
<gene>
    <name evidence="4" type="ORF">MJA45_17920</name>
</gene>
<dbReference type="Pfam" id="PF18370">
    <property type="entry name" value="RGI_lyase"/>
    <property type="match status" value="1"/>
</dbReference>
<reference evidence="4 5" key="1">
    <citation type="submission" date="2022-02" db="EMBL/GenBank/DDBJ databases">
        <title>Paenibacillus sp. MBLB1776 Whole Genome Shotgun Sequencing.</title>
        <authorList>
            <person name="Hwang C.Y."/>
            <person name="Cho E.-S."/>
            <person name="Seo M.-J."/>
        </authorList>
    </citation>
    <scope>NUCLEOTIDE SEQUENCE [LARGE SCALE GENOMIC DNA]</scope>
    <source>
        <strain evidence="4 5">MBLB1776</strain>
    </source>
</reference>
<evidence type="ECO:0000256" key="1">
    <source>
        <dbReference type="SAM" id="SignalP"/>
    </source>
</evidence>
<feature type="chain" id="PRO_5041692415" evidence="1">
    <location>
        <begin position="39"/>
        <end position="756"/>
    </location>
</feature>
<feature type="domain" description="Rhamnogalacturonan I lyase beta-sheet" evidence="2">
    <location>
        <begin position="52"/>
        <end position="137"/>
    </location>
</feature>
<name>A0AA96L9I2_9BACL</name>
<dbReference type="KEGG" id="paun:MJA45_17920"/>
<dbReference type="GO" id="GO:0016829">
    <property type="term" value="F:lyase activity"/>
    <property type="evidence" value="ECO:0007669"/>
    <property type="project" value="UniProtKB-KW"/>
</dbReference>
<feature type="signal peptide" evidence="1">
    <location>
        <begin position="1"/>
        <end position="38"/>
    </location>
</feature>
<sequence length="756" mass="81691">MKNRKRSRNWKKKAGLTGVSLLAALQLVSSGSSLKAVAAEGNPPSAATEGKRQMEFLDRGLVAVQTPEGNFVSWRLLGTDPEDVAFHLYRDGRRLTDQPLTSSTNYLDAAGTPSSRYTVKPVVNGKEQETSEPAGVWGQQYRDIPLKKPADGVNPDGSVYTYSANDASLGDVDGDGLLELILKWDPSNSKDNSQNGVTGPVYVDAYRMDGTFLWRIDLGRNIRAGAHYTQLMVYDLDGDGKAEVACKTADGTVDGTGKVIGDPAADYRNSEGRILAGPEFLTIFEGATGKELTSVPYEPPRGTVTDWGDGYGNRVDRFLAGIAYLDGERPSLIMARGYYTRAVLAAYNWRDGELSQVWTFDSNDPGNEGYRGQGNHNLSVADVDGDGKDEIIYGAAAIDHNGKGLYTTGLGHGDALHVGDLDPTRPGLEVVQVHEDKKSPYGLEFRDAATGESLWGVYTGKDTGRGMSADLDPRYPGEEAWAAGISGLFSATGQKISETTPSSINFGIWWDGDLQRELLDHTWNGTTATGVGKIDKWDYENSKPVRLLTADGTLSNNYTKGTPVLQADLIGDWREEVIWRTEDSTALRLYTTTSMTEHRLPTLLHDSVYRLGIAWQNVAYNQPPHTSYFLGAGMTQPPHPSLYVNRPAEAEIAPRTLDRKSSGQSVTIKVTLSSYLGGASGDASSLSLLVAGKELSAESVKAEGTSGDNGFSLMAKVDRSKLIEALGDRSGEQTVEVTGQLEDGTRFHGTASLTVN</sequence>
<proteinExistence type="predicted"/>
<protein>
    <submittedName>
        <fullName evidence="4">Rhamnogalacturonan lyase</fullName>
    </submittedName>
</protein>
<dbReference type="InterPro" id="IPR041624">
    <property type="entry name" value="RGI_lyase"/>
</dbReference>
<dbReference type="EMBL" id="CP130318">
    <property type="protein sequence ID" value="WNQ09502.1"/>
    <property type="molecule type" value="Genomic_DNA"/>
</dbReference>
<feature type="domain" description="Rhamnogalacturonan lyase family 11 C-terminal" evidence="3">
    <location>
        <begin position="141"/>
        <end position="640"/>
    </location>
</feature>
<accession>A0AA96L9I2</accession>
<dbReference type="SUPFAM" id="SSF69318">
    <property type="entry name" value="Integrin alpha N-terminal domain"/>
    <property type="match status" value="1"/>
</dbReference>
<dbReference type="RefSeq" id="WP_315603274.1">
    <property type="nucleotide sequence ID" value="NZ_CP130318.1"/>
</dbReference>
<evidence type="ECO:0000259" key="3">
    <source>
        <dbReference type="Pfam" id="PF21348"/>
    </source>
</evidence>
<organism evidence="4 5">
    <name type="scientific">Paenibacillus aurantius</name>
    <dbReference type="NCBI Taxonomy" id="2918900"/>
    <lineage>
        <taxon>Bacteria</taxon>
        <taxon>Bacillati</taxon>
        <taxon>Bacillota</taxon>
        <taxon>Bacilli</taxon>
        <taxon>Bacillales</taxon>
        <taxon>Paenibacillaceae</taxon>
        <taxon>Paenibacillus</taxon>
    </lineage>
</organism>
<dbReference type="Gene3D" id="2.60.40.10">
    <property type="entry name" value="Immunoglobulins"/>
    <property type="match status" value="1"/>
</dbReference>
<keyword evidence="1" id="KW-0732">Signal</keyword>
<dbReference type="InterPro" id="IPR013783">
    <property type="entry name" value="Ig-like_fold"/>
</dbReference>
<evidence type="ECO:0000313" key="5">
    <source>
        <dbReference type="Proteomes" id="UP001305702"/>
    </source>
</evidence>
<dbReference type="PANTHER" id="PTHR43118">
    <property type="entry name" value="RHAMNOGALACTURONAN LYASE (EUROFUNG)"/>
    <property type="match status" value="1"/>
</dbReference>
<evidence type="ECO:0000313" key="4">
    <source>
        <dbReference type="EMBL" id="WNQ09502.1"/>
    </source>
</evidence>
<dbReference type="InterPro" id="IPR028994">
    <property type="entry name" value="Integrin_alpha_N"/>
</dbReference>
<evidence type="ECO:0000259" key="2">
    <source>
        <dbReference type="Pfam" id="PF18370"/>
    </source>
</evidence>
<dbReference type="InterPro" id="IPR034641">
    <property type="entry name" value="RGL11"/>
</dbReference>
<dbReference type="InterPro" id="IPR049366">
    <property type="entry name" value="RGL11_C"/>
</dbReference>
<keyword evidence="5" id="KW-1185">Reference proteome</keyword>
<dbReference type="CDD" id="cd10318">
    <property type="entry name" value="RGL11"/>
    <property type="match status" value="1"/>
</dbReference>